<gene>
    <name evidence="1" type="ORF">FA727_06905</name>
</gene>
<dbReference type="EMBL" id="SWBM01000001">
    <property type="protein sequence ID" value="TKC19264.1"/>
    <property type="molecule type" value="Genomic_DNA"/>
</dbReference>
<name>A0A4U1D9Z4_9BACI</name>
<reference evidence="1 2" key="1">
    <citation type="journal article" date="2011" name="J. Microbiol.">
        <title>Bacillus kyonggiensis sp. nov., isolated from soil of a lettuce field.</title>
        <authorList>
            <person name="Dong K."/>
            <person name="Lee S."/>
        </authorList>
    </citation>
    <scope>NUCLEOTIDE SEQUENCE [LARGE SCALE GENOMIC DNA]</scope>
    <source>
        <strain evidence="1 2">NB22</strain>
    </source>
</reference>
<dbReference type="InterPro" id="IPR013494">
    <property type="entry name" value="CHP02678"/>
</dbReference>
<organism evidence="1 2">
    <name type="scientific">Robertmurraya kyonggiensis</name>
    <dbReference type="NCBI Taxonomy" id="1037680"/>
    <lineage>
        <taxon>Bacteria</taxon>
        <taxon>Bacillati</taxon>
        <taxon>Bacillota</taxon>
        <taxon>Bacilli</taxon>
        <taxon>Bacillales</taxon>
        <taxon>Bacillaceae</taxon>
        <taxon>Robertmurraya</taxon>
    </lineage>
</organism>
<dbReference type="Pfam" id="PF09661">
    <property type="entry name" value="DUF2398"/>
    <property type="match status" value="1"/>
</dbReference>
<sequence>MYLSLRCNMSLYLEEELEYDKKFKVKPVVKECIDELLNRFWVLRDVDETLFYKIKDNEVEIKKYFRENFLFRLITNNDVIKLEKVPVVARSWMGEKVVNGTSVFKRQMDFCFFFYLLAYLESKNIDQQFTLQYIVEYLQVQEDGALEWKGGSGYTNRLSLVRVLKYAVKMKLIIVDDQEIDDYSGNDDHDVLLRRTPYCSFFMRYFREDVTSWNSLKDFMNYLEQENFEMVDRKHRYYRRLFLEPIVYHNELGFDELEYVKNYYPAIENHFYRYSDLSYERYKTVSMLTNDVSAGGQNLFPSENMTCKLILQFASYLYDSRFAYPLNKSNQIELSFTEITNLVSDIKQRNRLNWTKVAKKQSVDDLREEIIAEMKKWALFDVVEDEVYVIKEGLFRIIGDY</sequence>
<dbReference type="Proteomes" id="UP000307756">
    <property type="component" value="Unassembled WGS sequence"/>
</dbReference>
<comment type="caution">
    <text evidence="1">The sequence shown here is derived from an EMBL/GenBank/DDBJ whole genome shotgun (WGS) entry which is preliminary data.</text>
</comment>
<dbReference type="AlphaFoldDB" id="A0A4U1D9Z4"/>
<keyword evidence="2" id="KW-1185">Reference proteome</keyword>
<protein>
    <submittedName>
        <fullName evidence="1">DUF2398 family protein</fullName>
    </submittedName>
</protein>
<evidence type="ECO:0000313" key="1">
    <source>
        <dbReference type="EMBL" id="TKC19264.1"/>
    </source>
</evidence>
<evidence type="ECO:0000313" key="2">
    <source>
        <dbReference type="Proteomes" id="UP000307756"/>
    </source>
</evidence>
<proteinExistence type="predicted"/>
<accession>A0A4U1D9Z4</accession>